<reference evidence="1" key="1">
    <citation type="submission" date="2011-01" db="EMBL/GenBank/DDBJ databases">
        <title>The Genome Sequence of Nematocida parisii strain ERTm3.</title>
        <authorList>
            <consortium name="The Broad Institute Genome Sequencing Platform"/>
            <consortium name="The Broad Institute Genome Sequencing Center for Infectious Disease"/>
            <person name="Cuomo C."/>
            <person name="Troemel E."/>
            <person name="Young S.K."/>
            <person name="Zeng Q."/>
            <person name="Gargeya S."/>
            <person name="Fitzgerald M."/>
            <person name="Haas B."/>
            <person name="Abouelleil A."/>
            <person name="Alvarado L."/>
            <person name="Arachchi H.M."/>
            <person name="Berlin A."/>
            <person name="Chapman S.B."/>
            <person name="Gearin G."/>
            <person name="Goldberg J."/>
            <person name="Griggs A."/>
            <person name="Gujja S."/>
            <person name="Hansen M."/>
            <person name="Heiman D."/>
            <person name="Howarth C."/>
            <person name="Larimer J."/>
            <person name="Lui A."/>
            <person name="MacDonald P.J.P."/>
            <person name="McCowen C."/>
            <person name="Montmayeur A."/>
            <person name="Murphy C."/>
            <person name="Neiman D."/>
            <person name="Pearson M."/>
            <person name="Priest M."/>
            <person name="Roberts A."/>
            <person name="Saif S."/>
            <person name="Shea T."/>
            <person name="Sisk P."/>
            <person name="Stolte C."/>
            <person name="Sykes S."/>
            <person name="Wortman J."/>
            <person name="Nusbaum C."/>
            <person name="Birren B."/>
        </authorList>
    </citation>
    <scope>NUCLEOTIDE SEQUENCE</scope>
    <source>
        <strain evidence="1">ERTm3</strain>
    </source>
</reference>
<dbReference type="OMA" id="VSIKCKG"/>
<organism evidence="1 2">
    <name type="scientific">Nematocida parisii (strain ERTm3)</name>
    <name type="common">Nematode killer fungus</name>
    <dbReference type="NCBI Taxonomy" id="935791"/>
    <lineage>
        <taxon>Eukaryota</taxon>
        <taxon>Fungi</taxon>
        <taxon>Fungi incertae sedis</taxon>
        <taxon>Microsporidia</taxon>
        <taxon>Nematocida</taxon>
    </lineage>
</organism>
<proteinExistence type="predicted"/>
<evidence type="ECO:0000313" key="2">
    <source>
        <dbReference type="Proteomes" id="UP000002872"/>
    </source>
</evidence>
<evidence type="ECO:0000313" key="1">
    <source>
        <dbReference type="EMBL" id="EIJ87831.1"/>
    </source>
</evidence>
<dbReference type="InParanoid" id="I3EF34"/>
<sequence>MLLSFHWADAPGRKIRKPTEYASLDESIELPSIEEVDTLPIFTADEHVEIIKLEEIGSDALNKMYTVDMPSNVSIKCKGISREEYRF</sequence>
<dbReference type="EMBL" id="GL870880">
    <property type="protein sequence ID" value="EIJ87831.1"/>
    <property type="molecule type" value="Genomic_DNA"/>
</dbReference>
<dbReference type="OrthoDB" id="2186388at2759"/>
<dbReference type="Proteomes" id="UP000002872">
    <property type="component" value="Unassembled WGS sequence"/>
</dbReference>
<gene>
    <name evidence="1" type="ORF">NEQG_01903</name>
</gene>
<accession>I3EF34</accession>
<protein>
    <submittedName>
        <fullName evidence="1">Uncharacterized protein</fullName>
    </submittedName>
</protein>
<dbReference type="AlphaFoldDB" id="I3EF34"/>
<name>I3EF34_NEMP3</name>
<keyword evidence="2" id="KW-1185">Reference proteome</keyword>
<dbReference type="VEuPathDB" id="MicrosporidiaDB:NEQG_01903"/>
<dbReference type="HOGENOM" id="CLU_2483887_0_0_1"/>